<accession>A0ABT8QS92</accession>
<organism evidence="1 2">
    <name type="scientific">Desulfosporosinus nitroreducens</name>
    <dbReference type="NCBI Taxonomy" id="2018668"/>
    <lineage>
        <taxon>Bacteria</taxon>
        <taxon>Bacillati</taxon>
        <taxon>Bacillota</taxon>
        <taxon>Clostridia</taxon>
        <taxon>Eubacteriales</taxon>
        <taxon>Desulfitobacteriaceae</taxon>
        <taxon>Desulfosporosinus</taxon>
    </lineage>
</organism>
<comment type="caution">
    <text evidence="1">The sequence shown here is derived from an EMBL/GenBank/DDBJ whole genome shotgun (WGS) entry which is preliminary data.</text>
</comment>
<dbReference type="Pfam" id="PF03013">
    <property type="entry name" value="Pyr_excise"/>
    <property type="match status" value="1"/>
</dbReference>
<keyword evidence="2" id="KW-1185">Reference proteome</keyword>
<evidence type="ECO:0000313" key="2">
    <source>
        <dbReference type="Proteomes" id="UP001176021"/>
    </source>
</evidence>
<protein>
    <submittedName>
        <fullName evidence="1">TIGR02328 family protein</fullName>
    </submittedName>
</protein>
<dbReference type="NCBIfam" id="TIGR02328">
    <property type="entry name" value="TIGR02328 family protein"/>
    <property type="match status" value="1"/>
</dbReference>
<evidence type="ECO:0000313" key="1">
    <source>
        <dbReference type="EMBL" id="MDO0822751.1"/>
    </source>
</evidence>
<reference evidence="1" key="1">
    <citation type="submission" date="2022-05" db="EMBL/GenBank/DDBJ databases">
        <title>Expanded diversity of anoxic marine methylotrophy in a Black Sea sulfate reducing microorganism.</title>
        <authorList>
            <person name="Fischer P.Q."/>
            <person name="Stams A.J.M."/>
            <person name="Villanueva L."/>
            <person name="Sousa D.Z."/>
        </authorList>
    </citation>
    <scope>NUCLEOTIDE SEQUENCE</scope>
    <source>
        <strain evidence="1">P130</strain>
    </source>
</reference>
<dbReference type="InterPro" id="IPR012650">
    <property type="entry name" value="CHP02328"/>
</dbReference>
<dbReference type="EMBL" id="JAMJEV010000005">
    <property type="protein sequence ID" value="MDO0822751.1"/>
    <property type="molecule type" value="Genomic_DNA"/>
</dbReference>
<dbReference type="Proteomes" id="UP001176021">
    <property type="component" value="Unassembled WGS sequence"/>
</dbReference>
<dbReference type="RefSeq" id="WP_301999338.1">
    <property type="nucleotide sequence ID" value="NZ_JAMJEV010000005.1"/>
</dbReference>
<name>A0ABT8QS92_9FIRM</name>
<gene>
    <name evidence="1" type="ORF">M8H41_07795</name>
</gene>
<proteinExistence type="predicted"/>
<dbReference type="InterPro" id="IPR004260">
    <property type="entry name" value="Pyr-dimer_DNA_glycosylase"/>
</dbReference>
<sequence>MRLWHENLLPLLPRQQLLGQHRECCALRGNSWGKPHSVVDYVFRYSLERLWSYHIQVMNEMKGRGYNPESCWIDPGYRGKSAPRFQPDYREIQHLRDEKSEMFLVYPEHNEKYLNECLENLRSKGIIILFEG</sequence>